<dbReference type="AlphaFoldDB" id="A0A1Q3C494"/>
<evidence type="ECO:0000256" key="6">
    <source>
        <dbReference type="ARBA" id="ARBA00022989"/>
    </source>
</evidence>
<evidence type="ECO:0000256" key="2">
    <source>
        <dbReference type="ARBA" id="ARBA00007647"/>
    </source>
</evidence>
<dbReference type="SUPFAM" id="SSF101447">
    <property type="entry name" value="Formin homology 2 domain (FH2 domain)"/>
    <property type="match status" value="1"/>
</dbReference>
<evidence type="ECO:0000256" key="3">
    <source>
        <dbReference type="ARBA" id="ARBA00022676"/>
    </source>
</evidence>
<dbReference type="GO" id="GO:0005737">
    <property type="term" value="C:cytoplasm"/>
    <property type="evidence" value="ECO:0007669"/>
    <property type="project" value="TreeGrafter"/>
</dbReference>
<evidence type="ECO:0000313" key="11">
    <source>
        <dbReference type="Proteomes" id="UP000187406"/>
    </source>
</evidence>
<dbReference type="EMBL" id="BDDD01001303">
    <property type="protein sequence ID" value="GAV75050.1"/>
    <property type="molecule type" value="Genomic_DNA"/>
</dbReference>
<dbReference type="EC" id="2.4.1.-" evidence="8"/>
<comment type="similarity">
    <text evidence="2 8">Belongs to the glycosyltransferase 92 family.</text>
</comment>
<dbReference type="PANTHER" id="PTHR21461">
    <property type="entry name" value="GLYCOSYLTRANSFERASE FAMILY 92 PROTEIN"/>
    <property type="match status" value="1"/>
</dbReference>
<dbReference type="InParanoid" id="A0A1Q3C494"/>
<keyword evidence="3 8" id="KW-0328">Glycosyltransferase</keyword>
<comment type="subcellular location">
    <subcellularLocation>
        <location evidence="1">Membrane</location>
        <topology evidence="1">Single-pass membrane protein</topology>
    </subcellularLocation>
</comment>
<evidence type="ECO:0000313" key="10">
    <source>
        <dbReference type="EMBL" id="GAV75050.1"/>
    </source>
</evidence>
<dbReference type="PANTHER" id="PTHR21461:SF12">
    <property type="entry name" value="GALACTAN BETA-1,4-GALACTOSYLTRANSFERASE GALS2"/>
    <property type="match status" value="1"/>
</dbReference>
<evidence type="ECO:0000256" key="1">
    <source>
        <dbReference type="ARBA" id="ARBA00004167"/>
    </source>
</evidence>
<sequence length="540" mass="60969">MAKDKERGGGGGGGGGGEKRMAMSVIWNFAAELKLLLMALFILCAIATLLQFLPSRFTISTSDIRFCISRITTTTTTTTTIATTDNTTATNDNNPSNLTTPLSLTTSSSPPPPPPPSLPPPPPPPPSVEQDQVLINGILKRAFNPYGAAAYNFITMGTYRGGLNTFSIDGLASKPLHVYGHPTYQCEWVPHKTNSEPITTVGFKILPDWGYGRVYTVVVVNCTFPTPINSDNSGGKLLLHASTSGGGDTKFNITDTIEALTESPGSVDFTIFTSKPKYDYLYCGSPLYGNLSPQRVREWMAYHVRFFGDRSHFVIYDAGGVHEEVKEVLKPWMDLGYVTLQDITDQERFDGYYHNQFMVVNDCLHRYKFMAKWMFFFDVDEFIYVPPKSTIKTVIDSLADYNQFTIEQMPMSSKLCLSEDAGRTYRKWGFEKLVYKDVKKGIRRDRKYAIQPRNVYATGVHMSQNLAGKTTHKTERRIKYYHYHGTIADRREPCRSLVNWTHIEYEKTPYALDTTMSDIAWVVKKFELNMIGSRFQHTRQ</sequence>
<dbReference type="FunCoup" id="A0A1Q3C494">
    <property type="interactions" value="59"/>
</dbReference>
<keyword evidence="11" id="KW-1185">Reference proteome</keyword>
<evidence type="ECO:0000256" key="7">
    <source>
        <dbReference type="ARBA" id="ARBA00023136"/>
    </source>
</evidence>
<feature type="compositionally biased region" description="Low complexity" evidence="9">
    <location>
        <begin position="84"/>
        <end position="108"/>
    </location>
</feature>
<evidence type="ECO:0000256" key="9">
    <source>
        <dbReference type="SAM" id="MobiDB-lite"/>
    </source>
</evidence>
<dbReference type="Proteomes" id="UP000187406">
    <property type="component" value="Unassembled WGS sequence"/>
</dbReference>
<dbReference type="OrthoDB" id="2526284at2759"/>
<feature type="compositionally biased region" description="Pro residues" evidence="9">
    <location>
        <begin position="109"/>
        <end position="127"/>
    </location>
</feature>
<feature type="transmembrane region" description="Helical" evidence="8">
    <location>
        <begin position="29"/>
        <end position="53"/>
    </location>
</feature>
<dbReference type="Pfam" id="PF01697">
    <property type="entry name" value="Glyco_transf_92"/>
    <property type="match status" value="1"/>
</dbReference>
<reference evidence="11" key="1">
    <citation type="submission" date="2016-04" db="EMBL/GenBank/DDBJ databases">
        <title>Cephalotus genome sequencing.</title>
        <authorList>
            <person name="Fukushima K."/>
            <person name="Hasebe M."/>
            <person name="Fang X."/>
        </authorList>
    </citation>
    <scope>NUCLEOTIDE SEQUENCE [LARGE SCALE GENOMIC DNA]</scope>
    <source>
        <strain evidence="11">cv. St1</strain>
    </source>
</reference>
<organism evidence="10 11">
    <name type="scientific">Cephalotus follicularis</name>
    <name type="common">Albany pitcher plant</name>
    <dbReference type="NCBI Taxonomy" id="3775"/>
    <lineage>
        <taxon>Eukaryota</taxon>
        <taxon>Viridiplantae</taxon>
        <taxon>Streptophyta</taxon>
        <taxon>Embryophyta</taxon>
        <taxon>Tracheophyta</taxon>
        <taxon>Spermatophyta</taxon>
        <taxon>Magnoliopsida</taxon>
        <taxon>eudicotyledons</taxon>
        <taxon>Gunneridae</taxon>
        <taxon>Pentapetalae</taxon>
        <taxon>rosids</taxon>
        <taxon>fabids</taxon>
        <taxon>Oxalidales</taxon>
        <taxon>Cephalotaceae</taxon>
        <taxon>Cephalotus</taxon>
    </lineage>
</organism>
<comment type="caution">
    <text evidence="10">The sequence shown here is derived from an EMBL/GenBank/DDBJ whole genome shotgun (WGS) entry which is preliminary data.</text>
</comment>
<accession>A0A1Q3C494</accession>
<name>A0A1Q3C494_CEPFO</name>
<dbReference type="STRING" id="3775.A0A1Q3C494"/>
<keyword evidence="7 8" id="KW-0472">Membrane</keyword>
<evidence type="ECO:0000256" key="4">
    <source>
        <dbReference type="ARBA" id="ARBA00022679"/>
    </source>
</evidence>
<evidence type="ECO:0000256" key="8">
    <source>
        <dbReference type="RuleBase" id="RU366017"/>
    </source>
</evidence>
<evidence type="ECO:0000256" key="5">
    <source>
        <dbReference type="ARBA" id="ARBA00022692"/>
    </source>
</evidence>
<gene>
    <name evidence="10" type="ORF">CFOL_v3_18530</name>
</gene>
<keyword evidence="5 8" id="KW-0812">Transmembrane</keyword>
<feature type="region of interest" description="Disordered" evidence="9">
    <location>
        <begin position="84"/>
        <end position="130"/>
    </location>
</feature>
<dbReference type="GO" id="GO:0016757">
    <property type="term" value="F:glycosyltransferase activity"/>
    <property type="evidence" value="ECO:0007669"/>
    <property type="project" value="UniProtKB-UniRule"/>
</dbReference>
<dbReference type="InterPro" id="IPR008166">
    <property type="entry name" value="Glyco_transf_92"/>
</dbReference>
<keyword evidence="4 8" id="KW-0808">Transferase</keyword>
<dbReference type="GO" id="GO:0016020">
    <property type="term" value="C:membrane"/>
    <property type="evidence" value="ECO:0007669"/>
    <property type="project" value="UniProtKB-SubCell"/>
</dbReference>
<protein>
    <recommendedName>
        <fullName evidence="8">Glycosyltransferase family 92 protein</fullName>
        <ecNumber evidence="8">2.4.1.-</ecNumber>
    </recommendedName>
</protein>
<keyword evidence="6 8" id="KW-1133">Transmembrane helix</keyword>
<proteinExistence type="inferred from homology"/>